<organism evidence="1 2">
    <name type="scientific">Candidatus Phycosocius spiralis</name>
    <dbReference type="NCBI Taxonomy" id="2815099"/>
    <lineage>
        <taxon>Bacteria</taxon>
        <taxon>Pseudomonadati</taxon>
        <taxon>Pseudomonadota</taxon>
        <taxon>Alphaproteobacteria</taxon>
        <taxon>Caulobacterales</taxon>
        <taxon>Caulobacterales incertae sedis</taxon>
        <taxon>Candidatus Phycosocius</taxon>
    </lineage>
</organism>
<evidence type="ECO:0008006" key="3">
    <source>
        <dbReference type="Google" id="ProtNLM"/>
    </source>
</evidence>
<evidence type="ECO:0000313" key="1">
    <source>
        <dbReference type="EMBL" id="GIU66599.1"/>
    </source>
</evidence>
<name>A0ABQ4PUE3_9PROT</name>
<dbReference type="SUPFAM" id="SSF47226">
    <property type="entry name" value="Histidine-containing phosphotransfer domain, HPT domain"/>
    <property type="match status" value="1"/>
</dbReference>
<evidence type="ECO:0000313" key="2">
    <source>
        <dbReference type="Proteomes" id="UP001161064"/>
    </source>
</evidence>
<protein>
    <recommendedName>
        <fullName evidence="3">HPt domain-containing protein</fullName>
    </recommendedName>
</protein>
<accession>A0ABQ4PUE3</accession>
<reference evidence="1" key="2">
    <citation type="journal article" date="2023" name="ISME Commun">
        <title>Characterization of a bloom-associated alphaproteobacterial lineage, 'Candidatus Phycosocius': insights into freshwater algal-bacterial interactions.</title>
        <authorList>
            <person name="Tanabe Y."/>
            <person name="Yamaguchi H."/>
            <person name="Yoshida M."/>
            <person name="Kai A."/>
            <person name="Okazaki Y."/>
        </authorList>
    </citation>
    <scope>NUCLEOTIDE SEQUENCE</scope>
    <source>
        <strain evidence="1">BOTRYCO-1</strain>
    </source>
</reference>
<dbReference type="Proteomes" id="UP001161064">
    <property type="component" value="Unassembled WGS sequence"/>
</dbReference>
<sequence length="159" mass="17755">MSLNTPAQLTPPSFRLQRLVGEPAANVLTSEVYYKAEMILAEMIPPLVLEVHRLLEEISETLENGTGNIRDLIWDNAHEIRGLAGSVGKVYLGLAANLICQYLQDTQSDFIPDQEVMQTIIIIAFQALRDDADTDPMMKVLVQDGARAILAQRHREGRE</sequence>
<keyword evidence="2" id="KW-1185">Reference proteome</keyword>
<reference evidence="1" key="1">
    <citation type="submission" date="2021-05" db="EMBL/GenBank/DDBJ databases">
        <authorList>
            <person name="Tanabe Y."/>
        </authorList>
    </citation>
    <scope>NUCLEOTIDE SEQUENCE</scope>
    <source>
        <strain evidence="1">BOTRYCO-1</strain>
    </source>
</reference>
<gene>
    <name evidence="1" type="ORF">PsB1_0753</name>
</gene>
<comment type="caution">
    <text evidence="1">The sequence shown here is derived from an EMBL/GenBank/DDBJ whole genome shotgun (WGS) entry which is preliminary data.</text>
</comment>
<dbReference type="InterPro" id="IPR036641">
    <property type="entry name" value="HPT_dom_sf"/>
</dbReference>
<dbReference type="RefSeq" id="WP_284359189.1">
    <property type="nucleotide sequence ID" value="NZ_BPFZ01000003.1"/>
</dbReference>
<dbReference type="EMBL" id="BPFZ01000003">
    <property type="protein sequence ID" value="GIU66599.1"/>
    <property type="molecule type" value="Genomic_DNA"/>
</dbReference>
<proteinExistence type="predicted"/>